<dbReference type="RefSeq" id="WP_148809740.1">
    <property type="nucleotide sequence ID" value="NZ_CP042243.1"/>
</dbReference>
<evidence type="ECO:0000313" key="4">
    <source>
        <dbReference type="Proteomes" id="UP000324646"/>
    </source>
</evidence>
<dbReference type="AlphaFoldDB" id="A0A5C0SFL5"/>
<evidence type="ECO:0000256" key="1">
    <source>
        <dbReference type="ARBA" id="ARBA00004328"/>
    </source>
</evidence>
<proteinExistence type="predicted"/>
<keyword evidence="4" id="KW-1185">Reference proteome</keyword>
<dbReference type="SUPFAM" id="SSF56563">
    <property type="entry name" value="Major capsid protein gp5"/>
    <property type="match status" value="1"/>
</dbReference>
<dbReference type="OrthoDB" id="9786516at2"/>
<dbReference type="Pfam" id="PF05065">
    <property type="entry name" value="Phage_capsid"/>
    <property type="match status" value="1"/>
</dbReference>
<organism evidence="3 4">
    <name type="scientific">Crassaminicella thermophila</name>
    <dbReference type="NCBI Taxonomy" id="2599308"/>
    <lineage>
        <taxon>Bacteria</taxon>
        <taxon>Bacillati</taxon>
        <taxon>Bacillota</taxon>
        <taxon>Clostridia</taxon>
        <taxon>Eubacteriales</taxon>
        <taxon>Clostridiaceae</taxon>
        <taxon>Crassaminicella</taxon>
    </lineage>
</organism>
<feature type="domain" description="Phage capsid-like C-terminal" evidence="2">
    <location>
        <begin position="133"/>
        <end position="413"/>
    </location>
</feature>
<dbReference type="KEGG" id="crs:FQB35_09745"/>
<dbReference type="Gene3D" id="3.30.2320.10">
    <property type="entry name" value="hypothetical protein PF0899 domain"/>
    <property type="match status" value="1"/>
</dbReference>
<gene>
    <name evidence="3" type="ORF">FQB35_09745</name>
</gene>
<dbReference type="Proteomes" id="UP000324646">
    <property type="component" value="Chromosome"/>
</dbReference>
<name>A0A5C0SFL5_CRATE</name>
<evidence type="ECO:0000313" key="3">
    <source>
        <dbReference type="EMBL" id="QEK12586.1"/>
    </source>
</evidence>
<dbReference type="InterPro" id="IPR024455">
    <property type="entry name" value="Phage_capsid"/>
</dbReference>
<protein>
    <submittedName>
        <fullName evidence="3">Phage major capsid protein</fullName>
    </submittedName>
</protein>
<dbReference type="EMBL" id="CP042243">
    <property type="protein sequence ID" value="QEK12586.1"/>
    <property type="molecule type" value="Genomic_DNA"/>
</dbReference>
<sequence>MNKQQYLEKRNALLAEVENLIADGNIEDSNVKMQEIEQLDAKWEQIKLANANMNALKDKTEGIDLEGNSVDVKDGKLVDNVVEKKTVDKKQEYQNAWAKVMMGQSLTSDEKMIFDEINTKFKNSIQTTSTHQIVIPETVTENIWKEAAALFPILDDTRMTFVPGDLTILKEINSGEDGAWYDEDSAAADGGFEIGQLNLSGCELAKTIPISWKLRKMSIDAFIPYITSLLAEKMGAALAKGIVSGKGKPGTGDTFKPQPKGVVTALEAEAGTPQIIIYDPDAATPDPLTYDKIALAMGKIKSAYKSGASIYATSTTIWSELALLKDNMGRPLLIPDVTSGGVGRIFGLPVKEDDSVEEGAILIGNVARGYAMNVNENMTIYTEDHIKERYTDYMSYAIVDGDVLTTKAFALIKKVITG</sequence>
<dbReference type="InterPro" id="IPR054612">
    <property type="entry name" value="Phage_capsid-like_C"/>
</dbReference>
<reference evidence="3 4" key="1">
    <citation type="submission" date="2019-07" db="EMBL/GenBank/DDBJ databases">
        <title>Complete genome of Crassaminicella thermophila SY095.</title>
        <authorList>
            <person name="Li X."/>
        </authorList>
    </citation>
    <scope>NUCLEOTIDE SEQUENCE [LARGE SCALE GENOMIC DNA]</scope>
    <source>
        <strain evidence="3 4">SY095</strain>
    </source>
</reference>
<evidence type="ECO:0000259" key="2">
    <source>
        <dbReference type="Pfam" id="PF05065"/>
    </source>
</evidence>
<comment type="subcellular location">
    <subcellularLocation>
        <location evidence="1">Virion</location>
    </subcellularLocation>
</comment>
<dbReference type="NCBIfam" id="TIGR01554">
    <property type="entry name" value="major_cap_HK97"/>
    <property type="match status" value="1"/>
</dbReference>
<accession>A0A5C0SFL5</accession>